<dbReference type="InterPro" id="IPR038718">
    <property type="entry name" value="SNF2-like_sf"/>
</dbReference>
<dbReference type="PANTHER" id="PTHR45797:SF1">
    <property type="entry name" value="HELICASE ARIP4"/>
    <property type="match status" value="1"/>
</dbReference>
<dbReference type="GO" id="GO:0005524">
    <property type="term" value="F:ATP binding"/>
    <property type="evidence" value="ECO:0007669"/>
    <property type="project" value="UniProtKB-KW"/>
</dbReference>
<keyword evidence="4" id="KW-0378">Hydrolase</keyword>
<dbReference type="SMART" id="SM00487">
    <property type="entry name" value="DEXDc"/>
    <property type="match status" value="1"/>
</dbReference>
<evidence type="ECO:0000313" key="12">
    <source>
        <dbReference type="EMBL" id="KUI65408.1"/>
    </source>
</evidence>
<gene>
    <name evidence="12" type="ORF">VM1G_00726</name>
</gene>
<protein>
    <submittedName>
        <fullName evidence="12">Protein CHROMATIN REMODELING 20</fullName>
    </submittedName>
</protein>
<dbReference type="CDD" id="cd18793">
    <property type="entry name" value="SF2_C_SNF"/>
    <property type="match status" value="1"/>
</dbReference>
<dbReference type="SUPFAM" id="SSF52540">
    <property type="entry name" value="P-loop containing nucleoside triphosphate hydrolases"/>
    <property type="match status" value="2"/>
</dbReference>
<keyword evidence="6" id="KW-0067">ATP-binding</keyword>
<feature type="compositionally biased region" description="Basic and acidic residues" evidence="9">
    <location>
        <begin position="777"/>
        <end position="806"/>
    </location>
</feature>
<dbReference type="Gene3D" id="3.40.50.10810">
    <property type="entry name" value="Tandem AAA-ATPase domain"/>
    <property type="match status" value="1"/>
</dbReference>
<dbReference type="SMR" id="A0A194VN68"/>
<dbReference type="PANTHER" id="PTHR45797">
    <property type="entry name" value="RAD54-LIKE"/>
    <property type="match status" value="1"/>
</dbReference>
<dbReference type="GO" id="GO:0016887">
    <property type="term" value="F:ATP hydrolysis activity"/>
    <property type="evidence" value="ECO:0007669"/>
    <property type="project" value="InterPro"/>
</dbReference>
<evidence type="ECO:0000256" key="5">
    <source>
        <dbReference type="ARBA" id="ARBA00022806"/>
    </source>
</evidence>
<proteinExistence type="inferred from homology"/>
<comment type="similarity">
    <text evidence="2">Belongs to the SNF2/RAD54 helicase family.</text>
</comment>
<evidence type="ECO:0000313" key="13">
    <source>
        <dbReference type="Proteomes" id="UP000078559"/>
    </source>
</evidence>
<dbReference type="InterPro" id="IPR027417">
    <property type="entry name" value="P-loop_NTPase"/>
</dbReference>
<dbReference type="GO" id="GO:0004386">
    <property type="term" value="F:helicase activity"/>
    <property type="evidence" value="ECO:0007669"/>
    <property type="project" value="UniProtKB-KW"/>
</dbReference>
<dbReference type="InterPro" id="IPR044574">
    <property type="entry name" value="ARIP4-like"/>
</dbReference>
<feature type="compositionally biased region" description="Low complexity" evidence="9">
    <location>
        <begin position="1497"/>
        <end position="1521"/>
    </location>
</feature>
<dbReference type="GO" id="GO:0003677">
    <property type="term" value="F:DNA binding"/>
    <property type="evidence" value="ECO:0007669"/>
    <property type="project" value="UniProtKB-KW"/>
</dbReference>
<accession>A0A194VN68</accession>
<dbReference type="Pfam" id="PF00271">
    <property type="entry name" value="Helicase_C"/>
    <property type="match status" value="1"/>
</dbReference>
<evidence type="ECO:0000256" key="3">
    <source>
        <dbReference type="ARBA" id="ARBA00022741"/>
    </source>
</evidence>
<keyword evidence="7" id="KW-0238">DNA-binding</keyword>
<evidence type="ECO:0000256" key="6">
    <source>
        <dbReference type="ARBA" id="ARBA00022840"/>
    </source>
</evidence>
<feature type="compositionally biased region" description="Polar residues" evidence="9">
    <location>
        <begin position="1485"/>
        <end position="1496"/>
    </location>
</feature>
<feature type="compositionally biased region" description="Basic and acidic residues" evidence="9">
    <location>
        <begin position="1804"/>
        <end position="1816"/>
    </location>
</feature>
<feature type="region of interest" description="Disordered" evidence="9">
    <location>
        <begin position="727"/>
        <end position="806"/>
    </location>
</feature>
<feature type="region of interest" description="Disordered" evidence="9">
    <location>
        <begin position="576"/>
        <end position="595"/>
    </location>
</feature>
<evidence type="ECO:0000256" key="7">
    <source>
        <dbReference type="ARBA" id="ARBA00023125"/>
    </source>
</evidence>
<feature type="region of interest" description="Disordered" evidence="9">
    <location>
        <begin position="1485"/>
        <end position="1523"/>
    </location>
</feature>
<dbReference type="Pfam" id="PF24580">
    <property type="entry name" value="DUF7607"/>
    <property type="match status" value="1"/>
</dbReference>
<dbReference type="EMBL" id="CM003098">
    <property type="protein sequence ID" value="KUI65408.1"/>
    <property type="molecule type" value="Genomic_DNA"/>
</dbReference>
<sequence>MDRIWKPTPNSKLPDPKELAEKLRDGEYDGELLLLSSEKELFENLGITRPKFRAALQCAVRQFRQRSKGYKKWMEFLNGTNDGTDLDESNHQQYQQHSEVPTQAFTPISDNSGPATAQPVEMAQKDADAQEIGHDLPNPPSKKRRLATSAMITTDRACLPQGQLFNNIAAIPTEADNISFMPTKANKVSSTTEKLDDASPSPNQTDSVLLDHDAASMSNKGPAVPSVLLQEDVEEKCRSKPGAYWGNGKLLKAEILNISTTMDAESIIDFGWGEPKQFGKARKRYVHRTVQRHLLYPERRIVVKNDTVLPAYGESDIDDDNPEWDEIDREIQEEEEESRLEKEEALGLEPSEVDACLERMVEECAARWHETRLANEKHKAYAMWKEVHKHGTRRAEVQILSTELRKAEESLEKTLKGLKDNQYSSETELRRMSPFLEPRVQPMEHIKWLIRILNNPNAPEKVARPKTQVQRERRPRPAEDSIDLWSEDELEDQMRNFIVDDDLAQETDAFPEDRHGDPMDADAMDIDQPAASETAVDPSQSFDSSTDENIEMHDLTNIDHDSDVDDQVLNDLVIRQTPKPDPSHTSPDSRNPPFSDLQAIIRKGSLYWESKRDAKRLIITLIWTQPPVIRKGLFKILETLEPEQCWDRFIEDASNYSDAGLLDSQTKISPNTAHLFSRLFNVHVQGFSSSSTSLRSWNIVPTLEWARETKPYFESFWEFLKLIKPEPSCSEQPRPEPSSLGPARHEPASPGSSSSEPSSSEPSSPDNSQVQRMPSAKSKERKDKYQKEKEASQQFRDRDGRRQREQQARRLLLRQQVQGSQIPQEQSRLIINESKLDDQNLVYVHPHIAPLIKDHQIDGVRFMWDQILSESNQGCLLAHTMGLGKTMQVVTLLTAIQDAATSSDPKVSCQIPDHLKESRTLILCPAGLLNNWMDELLYWAPEGLLGELFSLDSTLSDDERAETVQDWADRGGVLIIGYPMITQIAKRKDLLELLLDKPSIVISDEAHHLKNEKSKKSEIASRFKTHSRLALTGSPLANKVSEYYAMIHWVAPDFLGDKKWFDNDYTYPISRGLYEDSSKKARRIAKIRLAALRQIVAPKVHRRTVGTLKDSLPPKKEFIIHLDIRSVQREVYLTYLKGVKGKQDGSEVTLMWSLIRSLGILLAHPKILHAKLQGVKQNRGESNVKEDINMENSEGGVEKLPPQVVSDALEVLAAHQGYDELKTSFKMLALFKILDKAAEFGENVLVFSQSLLTLDFIEEVCSRQRRPYKRLDGSTKVSSRQSQVKEFNLGRGQTYLISTTAGGVGLNIYGASRVVIFDFQFNPVHEQQAIGRSYRIGQTKPVVVYWLICDGTFEKILHNQQVFKNQLASGVVDKKDLLPKARQLTEYFMEPQQLPHEDLTAYRGQDLILDAMIESTEVSEGISSICTTETFEEEDTQQLADEDQREAENLARNIAKKKNPAEDMAYYHQPSQQLSEVRLVSGLPNPTSISSIHPQNSASAPAVSAAAETASPRATSSATVADTRAKEKPFSVAYGSGSRHTPAYDPVSNAASAKFATQMMPPTWSFPQPPLPQIPKGGYHHGTAYQQCDTNGLLSVQPPASPGPVNLFDAQSQSTNSTPFPMSLRAIPEGMPVGVRPATTAGATEPGALAAVAPGHATLTQGISPTSLGTTQMVYAPTTNGSGNAVVWQDNAPMSMDATLKGNAAALDDGMGEFQRELERQAPVHLRQRVAVVITKLEKSLTGGRLQRSMYWNALKDQIRGRPDRAGALLGDRVPLQDVIEHAKNGDRALGVLLDVVYTASLSEGKRGTKDPDHSQRMLQRSISSDDKPNGESSRKAEDIVALRKVWKNREFKSQKTQRPDKPDKPEKPEKPKKIKSETLERRRRTMSVIGAGGTSSDPVVIDD</sequence>
<dbReference type="InterPro" id="IPR049730">
    <property type="entry name" value="SNF2/RAD54-like_C"/>
</dbReference>
<feature type="compositionally biased region" description="Basic and acidic residues" evidence="9">
    <location>
        <begin position="469"/>
        <end position="479"/>
    </location>
</feature>
<feature type="region of interest" description="Disordered" evidence="9">
    <location>
        <begin position="1803"/>
        <end position="1904"/>
    </location>
</feature>
<name>A0A194VN68_CYTMA</name>
<dbReference type="Proteomes" id="UP000078559">
    <property type="component" value="Chromosome 1"/>
</dbReference>
<dbReference type="GO" id="GO:0005634">
    <property type="term" value="C:nucleus"/>
    <property type="evidence" value="ECO:0007669"/>
    <property type="project" value="UniProtKB-SubCell"/>
</dbReference>
<evidence type="ECO:0000256" key="4">
    <source>
        <dbReference type="ARBA" id="ARBA00022801"/>
    </source>
</evidence>
<evidence type="ECO:0000256" key="2">
    <source>
        <dbReference type="ARBA" id="ARBA00007025"/>
    </source>
</evidence>
<dbReference type="PROSITE" id="PS51194">
    <property type="entry name" value="HELICASE_CTER"/>
    <property type="match status" value="1"/>
</dbReference>
<feature type="compositionally biased region" description="Low complexity" evidence="9">
    <location>
        <begin position="748"/>
        <end position="765"/>
    </location>
</feature>
<keyword evidence="13" id="KW-1185">Reference proteome</keyword>
<dbReference type="InterPro" id="IPR001650">
    <property type="entry name" value="Helicase_C-like"/>
</dbReference>
<feature type="region of interest" description="Disordered" evidence="9">
    <location>
        <begin position="459"/>
        <end position="479"/>
    </location>
</feature>
<evidence type="ECO:0000259" key="11">
    <source>
        <dbReference type="PROSITE" id="PS51194"/>
    </source>
</evidence>
<organism evidence="12 13">
    <name type="scientific">Cytospora mali</name>
    <name type="common">Apple Valsa canker fungus</name>
    <name type="synonym">Valsa mali</name>
    <dbReference type="NCBI Taxonomy" id="578113"/>
    <lineage>
        <taxon>Eukaryota</taxon>
        <taxon>Fungi</taxon>
        <taxon>Dikarya</taxon>
        <taxon>Ascomycota</taxon>
        <taxon>Pezizomycotina</taxon>
        <taxon>Sordariomycetes</taxon>
        <taxon>Sordariomycetidae</taxon>
        <taxon>Diaporthales</taxon>
        <taxon>Cytosporaceae</taxon>
        <taxon>Cytospora</taxon>
    </lineage>
</organism>
<reference evidence="12" key="1">
    <citation type="submission" date="2014-12" db="EMBL/GenBank/DDBJ databases">
        <title>Genome Sequence of Valsa Canker Pathogens Uncovers a Specific Adaption of Colonization on Woody Bark.</title>
        <authorList>
            <person name="Yin Z."/>
            <person name="Liu H."/>
            <person name="Gao X."/>
            <person name="Li Z."/>
            <person name="Song N."/>
            <person name="Ke X."/>
            <person name="Dai Q."/>
            <person name="Wu Y."/>
            <person name="Sun Y."/>
            <person name="Xu J.-R."/>
            <person name="Kang Z.K."/>
            <person name="Wang L."/>
            <person name="Huang L."/>
        </authorList>
    </citation>
    <scope>NUCLEOTIDE SEQUENCE [LARGE SCALE GENOMIC DNA]</scope>
    <source>
        <strain evidence="12">03-8</strain>
    </source>
</reference>
<feature type="domain" description="Helicase ATP-binding" evidence="10">
    <location>
        <begin position="866"/>
        <end position="1053"/>
    </location>
</feature>
<dbReference type="InterPro" id="IPR000330">
    <property type="entry name" value="SNF2_N"/>
</dbReference>
<keyword evidence="8" id="KW-0539">Nucleus</keyword>
<dbReference type="InterPro" id="IPR056026">
    <property type="entry name" value="DUF7607"/>
</dbReference>
<dbReference type="SMART" id="SM00490">
    <property type="entry name" value="HELICc"/>
    <property type="match status" value="1"/>
</dbReference>
<evidence type="ECO:0000256" key="1">
    <source>
        <dbReference type="ARBA" id="ARBA00004123"/>
    </source>
</evidence>
<keyword evidence="3" id="KW-0547">Nucleotide-binding</keyword>
<keyword evidence="5" id="KW-0347">Helicase</keyword>
<comment type="subcellular location">
    <subcellularLocation>
        <location evidence="1">Nucleus</location>
    </subcellularLocation>
</comment>
<evidence type="ECO:0000259" key="10">
    <source>
        <dbReference type="PROSITE" id="PS51192"/>
    </source>
</evidence>
<evidence type="ECO:0000256" key="9">
    <source>
        <dbReference type="SAM" id="MobiDB-lite"/>
    </source>
</evidence>
<dbReference type="Pfam" id="PF00176">
    <property type="entry name" value="SNF2-rel_dom"/>
    <property type="match status" value="1"/>
</dbReference>
<feature type="compositionally biased region" description="Basic and acidic residues" evidence="9">
    <location>
        <begin position="1824"/>
        <end position="1881"/>
    </location>
</feature>
<dbReference type="InterPro" id="IPR014001">
    <property type="entry name" value="Helicase_ATP-bd"/>
</dbReference>
<evidence type="ECO:0000256" key="8">
    <source>
        <dbReference type="ARBA" id="ARBA00023242"/>
    </source>
</evidence>
<dbReference type="PROSITE" id="PS51192">
    <property type="entry name" value="HELICASE_ATP_BIND_1"/>
    <property type="match status" value="1"/>
</dbReference>
<dbReference type="Gene3D" id="3.40.50.300">
    <property type="entry name" value="P-loop containing nucleotide triphosphate hydrolases"/>
    <property type="match status" value="1"/>
</dbReference>
<feature type="domain" description="Helicase C-terminal" evidence="11">
    <location>
        <begin position="1229"/>
        <end position="1378"/>
    </location>
</feature>
<dbReference type="OrthoDB" id="2020972at2759"/>